<dbReference type="Gene3D" id="3.30.565.10">
    <property type="entry name" value="Histidine kinase-like ATPase, C-terminal domain"/>
    <property type="match status" value="1"/>
</dbReference>
<dbReference type="PRINTS" id="PR00344">
    <property type="entry name" value="BCTRLSENSOR"/>
</dbReference>
<dbReference type="Proteomes" id="UP000007880">
    <property type="component" value="Chromosome"/>
</dbReference>
<keyword evidence="3" id="KW-0808">Transferase</keyword>
<dbReference type="HOGENOM" id="CLU_000445_20_6_0"/>
<evidence type="ECO:0000313" key="8">
    <source>
        <dbReference type="Proteomes" id="UP000007880"/>
    </source>
</evidence>
<evidence type="ECO:0000313" key="7">
    <source>
        <dbReference type="EMBL" id="BAM00930.1"/>
    </source>
</evidence>
<dbReference type="STRING" id="926550.CLDAP_28900"/>
<dbReference type="SMART" id="SM00387">
    <property type="entry name" value="HATPase_c"/>
    <property type="match status" value="1"/>
</dbReference>
<keyword evidence="5" id="KW-0902">Two-component regulatory system</keyword>
<reference evidence="7 8" key="1">
    <citation type="submission" date="2012-02" db="EMBL/GenBank/DDBJ databases">
        <title>Complete genome sequence of Caldilinea aerophila DSM 14535 (= NBRC 102666).</title>
        <authorList>
            <person name="Oguchi A."/>
            <person name="Hosoyama A."/>
            <person name="Sekine M."/>
            <person name="Fukai R."/>
            <person name="Kato Y."/>
            <person name="Nakamura S."/>
            <person name="Hanada S."/>
            <person name="Yamazaki S."/>
            <person name="Fujita N."/>
        </authorList>
    </citation>
    <scope>NUCLEOTIDE SEQUENCE [LARGE SCALE GENOMIC DNA]</scope>
    <source>
        <strain evidence="8">DSM 14535 / JCM 11387 / NBRC 104270 / STL-6-O1</strain>
    </source>
</reference>
<evidence type="ECO:0000256" key="2">
    <source>
        <dbReference type="ARBA" id="ARBA00012438"/>
    </source>
</evidence>
<dbReference type="Pfam" id="PF02518">
    <property type="entry name" value="HATPase_c"/>
    <property type="match status" value="1"/>
</dbReference>
<evidence type="ECO:0000259" key="6">
    <source>
        <dbReference type="PROSITE" id="PS50109"/>
    </source>
</evidence>
<dbReference type="SUPFAM" id="SSF55874">
    <property type="entry name" value="ATPase domain of HSP90 chaperone/DNA topoisomerase II/histidine kinase"/>
    <property type="match status" value="1"/>
</dbReference>
<evidence type="ECO:0000256" key="4">
    <source>
        <dbReference type="ARBA" id="ARBA00022777"/>
    </source>
</evidence>
<dbReference type="InterPro" id="IPR050482">
    <property type="entry name" value="Sensor_HK_TwoCompSys"/>
</dbReference>
<evidence type="ECO:0000256" key="5">
    <source>
        <dbReference type="ARBA" id="ARBA00023012"/>
    </source>
</evidence>
<dbReference type="CDD" id="cd16917">
    <property type="entry name" value="HATPase_UhpB-NarQ-NarX-like"/>
    <property type="match status" value="1"/>
</dbReference>
<sequence length="106" mass="11538">MEAGEEPDVPIEVKESLYRIAQEALNNIAKHARARQVSLQLKVESDVVMLEISDDGAGFDVTQNFPGHLGLHTMRERAEKAGGTFAIDSAPNAGTRLQVKIPLTAR</sequence>
<dbReference type="eggNOG" id="COG4585">
    <property type="taxonomic scope" value="Bacteria"/>
</dbReference>
<dbReference type="RefSeq" id="WP_014434157.1">
    <property type="nucleotide sequence ID" value="NC_017079.1"/>
</dbReference>
<dbReference type="AlphaFoldDB" id="I0I6P2"/>
<proteinExistence type="predicted"/>
<dbReference type="PROSITE" id="PS50109">
    <property type="entry name" value="HIS_KIN"/>
    <property type="match status" value="1"/>
</dbReference>
<evidence type="ECO:0000256" key="3">
    <source>
        <dbReference type="ARBA" id="ARBA00022679"/>
    </source>
</evidence>
<comment type="catalytic activity">
    <reaction evidence="1">
        <text>ATP + protein L-histidine = ADP + protein N-phospho-L-histidine.</text>
        <dbReference type="EC" id="2.7.13.3"/>
    </reaction>
</comment>
<dbReference type="KEGG" id="cap:CLDAP_28900"/>
<dbReference type="InterPro" id="IPR004358">
    <property type="entry name" value="Sig_transdc_His_kin-like_C"/>
</dbReference>
<organism evidence="7 8">
    <name type="scientific">Caldilinea aerophila (strain DSM 14535 / JCM 11387 / NBRC 104270 / STL-6-O1)</name>
    <dbReference type="NCBI Taxonomy" id="926550"/>
    <lineage>
        <taxon>Bacteria</taxon>
        <taxon>Bacillati</taxon>
        <taxon>Chloroflexota</taxon>
        <taxon>Caldilineae</taxon>
        <taxon>Caldilineales</taxon>
        <taxon>Caldilineaceae</taxon>
        <taxon>Caldilinea</taxon>
    </lineage>
</organism>
<protein>
    <recommendedName>
        <fullName evidence="2">histidine kinase</fullName>
        <ecNumber evidence="2">2.7.13.3</ecNumber>
    </recommendedName>
</protein>
<dbReference type="PANTHER" id="PTHR24421">
    <property type="entry name" value="NITRATE/NITRITE SENSOR PROTEIN NARX-RELATED"/>
    <property type="match status" value="1"/>
</dbReference>
<name>I0I6P2_CALAS</name>
<dbReference type="GO" id="GO:0000160">
    <property type="term" value="P:phosphorelay signal transduction system"/>
    <property type="evidence" value="ECO:0007669"/>
    <property type="project" value="UniProtKB-KW"/>
</dbReference>
<dbReference type="EMBL" id="AP012337">
    <property type="protein sequence ID" value="BAM00930.1"/>
    <property type="molecule type" value="Genomic_DNA"/>
</dbReference>
<gene>
    <name evidence="7" type="ordered locus">CLDAP_28900</name>
</gene>
<dbReference type="GO" id="GO:0004673">
    <property type="term" value="F:protein histidine kinase activity"/>
    <property type="evidence" value="ECO:0007669"/>
    <property type="project" value="UniProtKB-EC"/>
</dbReference>
<dbReference type="InterPro" id="IPR036890">
    <property type="entry name" value="HATPase_C_sf"/>
</dbReference>
<accession>I0I6P2</accession>
<dbReference type="EC" id="2.7.13.3" evidence="2"/>
<feature type="domain" description="Histidine kinase" evidence="6">
    <location>
        <begin position="17"/>
        <end position="105"/>
    </location>
</feature>
<evidence type="ECO:0000256" key="1">
    <source>
        <dbReference type="ARBA" id="ARBA00000085"/>
    </source>
</evidence>
<dbReference type="OrthoDB" id="9811717at2"/>
<keyword evidence="8" id="KW-1185">Reference proteome</keyword>
<dbReference type="InterPro" id="IPR005467">
    <property type="entry name" value="His_kinase_dom"/>
</dbReference>
<keyword evidence="4 7" id="KW-0418">Kinase</keyword>
<dbReference type="InterPro" id="IPR003594">
    <property type="entry name" value="HATPase_dom"/>
</dbReference>